<name>A0A6A4RNC2_9RHOB</name>
<dbReference type="AlphaFoldDB" id="A0A6A4RNC2"/>
<evidence type="ECO:0000259" key="3">
    <source>
        <dbReference type="Pfam" id="PF13505"/>
    </source>
</evidence>
<feature type="signal peptide" evidence="2">
    <location>
        <begin position="1"/>
        <end position="26"/>
    </location>
</feature>
<comment type="caution">
    <text evidence="4">The sequence shown here is derived from an EMBL/GenBank/DDBJ whole genome shotgun (WGS) entry which is preliminary data.</text>
</comment>
<dbReference type="Pfam" id="PF13505">
    <property type="entry name" value="OMP_b-brl"/>
    <property type="match status" value="1"/>
</dbReference>
<sequence length="197" mass="20700">MSKQTHFALFGAVAIAVLTTTSHAYADDSRDGFYAGLAIAGSGVATEEGAGVPQRDNSKTSIGAFAGYKQKVYSNYFIAGEAFINDTSQDRTYSNGDRLSFGTQYGVKAHLGYEANWGSVYAILGAANLDYDVTLNGSTVSESGISPIFGLGTSYQINEKVSANLEYIGTGDSINIAGKSDRGVGLGVVRLGLAYHF</sequence>
<feature type="domain" description="Outer membrane protein beta-barrel" evidence="3">
    <location>
        <begin position="13"/>
        <end position="197"/>
    </location>
</feature>
<dbReference type="SUPFAM" id="SSF56925">
    <property type="entry name" value="OMPA-like"/>
    <property type="match status" value="1"/>
</dbReference>
<dbReference type="EMBL" id="WSFO01000001">
    <property type="protein sequence ID" value="KAE9632470.1"/>
    <property type="molecule type" value="Genomic_DNA"/>
</dbReference>
<dbReference type="Gene3D" id="2.40.160.20">
    <property type="match status" value="1"/>
</dbReference>
<evidence type="ECO:0000313" key="4">
    <source>
        <dbReference type="EMBL" id="KAE9632470.1"/>
    </source>
</evidence>
<evidence type="ECO:0000256" key="2">
    <source>
        <dbReference type="SAM" id="SignalP"/>
    </source>
</evidence>
<proteinExistence type="predicted"/>
<dbReference type="InterPro" id="IPR027385">
    <property type="entry name" value="Beta-barrel_OMP"/>
</dbReference>
<evidence type="ECO:0000313" key="5">
    <source>
        <dbReference type="Proteomes" id="UP000441586"/>
    </source>
</evidence>
<evidence type="ECO:0000256" key="1">
    <source>
        <dbReference type="ARBA" id="ARBA00022729"/>
    </source>
</evidence>
<reference evidence="4 5" key="1">
    <citation type="submission" date="2019-12" db="EMBL/GenBank/DDBJ databases">
        <authorList>
            <person name="Zhang Y.-J."/>
        </authorList>
    </citation>
    <scope>NUCLEOTIDE SEQUENCE [LARGE SCALE GENOMIC DNA]</scope>
    <source>
        <strain evidence="4 5">H18S-6</strain>
    </source>
</reference>
<gene>
    <name evidence="4" type="ORF">GP644_01445</name>
</gene>
<dbReference type="RefSeq" id="WP_158976485.1">
    <property type="nucleotide sequence ID" value="NZ_WSFO01000001.1"/>
</dbReference>
<accession>A0A6A4RNC2</accession>
<keyword evidence="1 2" id="KW-0732">Signal</keyword>
<dbReference type="InterPro" id="IPR011250">
    <property type="entry name" value="OMP/PagP_B-barrel"/>
</dbReference>
<organism evidence="4 5">
    <name type="scientific">Parasedimentitalea maritima</name>
    <dbReference type="NCBI Taxonomy" id="2578117"/>
    <lineage>
        <taxon>Bacteria</taxon>
        <taxon>Pseudomonadati</taxon>
        <taxon>Pseudomonadota</taxon>
        <taxon>Alphaproteobacteria</taxon>
        <taxon>Rhodobacterales</taxon>
        <taxon>Paracoccaceae</taxon>
        <taxon>Parasedimentitalea</taxon>
    </lineage>
</organism>
<protein>
    <submittedName>
        <fullName evidence="4">Outer membrane beta-barrel protein</fullName>
    </submittedName>
</protein>
<feature type="chain" id="PRO_5025330995" evidence="2">
    <location>
        <begin position="27"/>
        <end position="197"/>
    </location>
</feature>
<dbReference type="Proteomes" id="UP000441586">
    <property type="component" value="Unassembled WGS sequence"/>
</dbReference>